<dbReference type="InterPro" id="IPR012312">
    <property type="entry name" value="Hemerythrin-like"/>
</dbReference>
<gene>
    <name evidence="3" type="ORF">BON30_26040</name>
</gene>
<accession>A0A1L9B5Y4</accession>
<name>A0A1L9B5Y4_9BACT</name>
<evidence type="ECO:0000313" key="4">
    <source>
        <dbReference type="Proteomes" id="UP000182229"/>
    </source>
</evidence>
<proteinExistence type="predicted"/>
<dbReference type="Pfam" id="PF01814">
    <property type="entry name" value="Hemerythrin"/>
    <property type="match status" value="1"/>
</dbReference>
<dbReference type="OrthoDB" id="5512987at2"/>
<sequence length="232" mass="25797">MNALKLLKNDHRTVEALFKQFEKAGDKAFKEKQEIARKIVKELSMHAAIEEQLLYPAARAHDERLEDQVLEALEEHHVAKWTLNEIERMSPEDERFDAKVTVLIESIRHHVKEEEAELFPKLERLMGKAELDALGAALEQAKLLAPTHPHPMSPDTPPGNVISDALAKILDMGRDAVREAGRRAGKVATRVMNRAKNPRGTAKASGGTAKRAASTKRAAATRRGARRTSAAR</sequence>
<keyword evidence="4" id="KW-1185">Reference proteome</keyword>
<dbReference type="CDD" id="cd12108">
    <property type="entry name" value="Hr-like"/>
    <property type="match status" value="1"/>
</dbReference>
<dbReference type="STRING" id="83449.BON30_26040"/>
<evidence type="ECO:0000259" key="2">
    <source>
        <dbReference type="Pfam" id="PF01814"/>
    </source>
</evidence>
<protein>
    <submittedName>
        <fullName evidence="3">Hemerythrin HHE cation-binding protein</fullName>
    </submittedName>
</protein>
<dbReference type="RefSeq" id="WP_071901125.1">
    <property type="nucleotide sequence ID" value="NZ_MPIN01000007.1"/>
</dbReference>
<feature type="domain" description="Hemerythrin-like" evidence="2">
    <location>
        <begin position="3"/>
        <end position="122"/>
    </location>
</feature>
<dbReference type="PANTHER" id="PTHR35585">
    <property type="entry name" value="HHE DOMAIN PROTEIN (AFU_ORTHOLOGUE AFUA_4G00730)"/>
    <property type="match status" value="1"/>
</dbReference>
<feature type="compositionally biased region" description="Low complexity" evidence="1">
    <location>
        <begin position="207"/>
        <end position="218"/>
    </location>
</feature>
<dbReference type="Proteomes" id="UP000182229">
    <property type="component" value="Unassembled WGS sequence"/>
</dbReference>
<evidence type="ECO:0000256" key="1">
    <source>
        <dbReference type="SAM" id="MobiDB-lite"/>
    </source>
</evidence>
<organism evidence="3 4">
    <name type="scientific">Cystobacter ferrugineus</name>
    <dbReference type="NCBI Taxonomy" id="83449"/>
    <lineage>
        <taxon>Bacteria</taxon>
        <taxon>Pseudomonadati</taxon>
        <taxon>Myxococcota</taxon>
        <taxon>Myxococcia</taxon>
        <taxon>Myxococcales</taxon>
        <taxon>Cystobacterineae</taxon>
        <taxon>Archangiaceae</taxon>
        <taxon>Cystobacter</taxon>
    </lineage>
</organism>
<dbReference type="PANTHER" id="PTHR35585:SF1">
    <property type="entry name" value="HHE DOMAIN PROTEIN (AFU_ORTHOLOGUE AFUA_4G00730)"/>
    <property type="match status" value="1"/>
</dbReference>
<reference evidence="4" key="1">
    <citation type="submission" date="2016-11" db="EMBL/GenBank/DDBJ databases">
        <authorList>
            <person name="Shukria A."/>
            <person name="Stevens D.C."/>
        </authorList>
    </citation>
    <scope>NUCLEOTIDE SEQUENCE [LARGE SCALE GENOMIC DNA]</scope>
    <source>
        <strain evidence="4">Cbfe23</strain>
    </source>
</reference>
<feature type="region of interest" description="Disordered" evidence="1">
    <location>
        <begin position="190"/>
        <end position="232"/>
    </location>
</feature>
<comment type="caution">
    <text evidence="3">The sequence shown here is derived from an EMBL/GenBank/DDBJ whole genome shotgun (WGS) entry which is preliminary data.</text>
</comment>
<dbReference type="Gene3D" id="1.20.120.520">
    <property type="entry name" value="nmb1532 protein domain like"/>
    <property type="match status" value="1"/>
</dbReference>
<evidence type="ECO:0000313" key="3">
    <source>
        <dbReference type="EMBL" id="OJH37657.1"/>
    </source>
</evidence>
<dbReference type="EMBL" id="MPIN01000007">
    <property type="protein sequence ID" value="OJH37657.1"/>
    <property type="molecule type" value="Genomic_DNA"/>
</dbReference>
<dbReference type="AlphaFoldDB" id="A0A1L9B5Y4"/>
<reference evidence="3 4" key="2">
    <citation type="submission" date="2016-12" db="EMBL/GenBank/DDBJ databases">
        <title>Draft Genome Sequence of Cystobacter ferrugineus Strain Cbfe23.</title>
        <authorList>
            <person name="Akbar S."/>
            <person name="Dowd S.E."/>
            <person name="Stevens D.C."/>
        </authorList>
    </citation>
    <scope>NUCLEOTIDE SEQUENCE [LARGE SCALE GENOMIC DNA]</scope>
    <source>
        <strain evidence="3 4">Cbfe23</strain>
    </source>
</reference>